<keyword evidence="4" id="KW-0067">ATP-binding</keyword>
<comment type="similarity">
    <text evidence="1">Belongs to the ATP-dependent AMP-binding enzyme family.</text>
</comment>
<dbReference type="GO" id="GO:0005524">
    <property type="term" value="F:ATP binding"/>
    <property type="evidence" value="ECO:0007669"/>
    <property type="project" value="UniProtKB-KW"/>
</dbReference>
<keyword evidence="2 10" id="KW-0436">Ligase</keyword>
<dbReference type="CDD" id="cd05966">
    <property type="entry name" value="ACS"/>
    <property type="match status" value="1"/>
</dbReference>
<evidence type="ECO:0000256" key="1">
    <source>
        <dbReference type="ARBA" id="ARBA00006432"/>
    </source>
</evidence>
<evidence type="ECO:0000256" key="4">
    <source>
        <dbReference type="ARBA" id="ARBA00022840"/>
    </source>
</evidence>
<name>A0A8J8FEE0_9BACT</name>
<accession>A0A8J8FEE0</accession>
<keyword evidence="3" id="KW-0547">Nucleotide-binding</keyword>
<dbReference type="InterPro" id="IPR000873">
    <property type="entry name" value="AMP-dep_synth/lig_dom"/>
</dbReference>
<dbReference type="Pfam" id="PF16177">
    <property type="entry name" value="ACAS_N"/>
    <property type="match status" value="1"/>
</dbReference>
<dbReference type="InterPro" id="IPR045851">
    <property type="entry name" value="AMP-bd_C_sf"/>
</dbReference>
<dbReference type="Gene3D" id="3.30.300.30">
    <property type="match status" value="1"/>
</dbReference>
<evidence type="ECO:0000313" key="11">
    <source>
        <dbReference type="Proteomes" id="UP000598971"/>
    </source>
</evidence>
<dbReference type="EMBL" id="WHPF01000007">
    <property type="protein sequence ID" value="NNV56185.1"/>
    <property type="molecule type" value="Genomic_DNA"/>
</dbReference>
<reference evidence="10" key="1">
    <citation type="submission" date="2019-10" db="EMBL/GenBank/DDBJ databases">
        <title>Draft genome sequence of Panacibacter sp. KCS-6.</title>
        <authorList>
            <person name="Yim K.J."/>
        </authorList>
    </citation>
    <scope>NUCLEOTIDE SEQUENCE</scope>
    <source>
        <strain evidence="10">KCS-6</strain>
    </source>
</reference>
<keyword evidence="5" id="KW-0007">Acetylation</keyword>
<dbReference type="GO" id="GO:0005829">
    <property type="term" value="C:cytosol"/>
    <property type="evidence" value="ECO:0007669"/>
    <property type="project" value="TreeGrafter"/>
</dbReference>
<organism evidence="10 11">
    <name type="scientific">Limnovirga soli</name>
    <dbReference type="NCBI Taxonomy" id="2656915"/>
    <lineage>
        <taxon>Bacteria</taxon>
        <taxon>Pseudomonadati</taxon>
        <taxon>Bacteroidota</taxon>
        <taxon>Chitinophagia</taxon>
        <taxon>Chitinophagales</taxon>
        <taxon>Chitinophagaceae</taxon>
        <taxon>Limnovirga</taxon>
    </lineage>
</organism>
<dbReference type="InterPro" id="IPR042099">
    <property type="entry name" value="ANL_N_sf"/>
</dbReference>
<dbReference type="PANTHER" id="PTHR24095">
    <property type="entry name" value="ACETYL-COENZYME A SYNTHETASE"/>
    <property type="match status" value="1"/>
</dbReference>
<feature type="domain" description="Acetyl-coenzyme A synthetase N-terminal" evidence="9">
    <location>
        <begin position="13"/>
        <end position="68"/>
    </location>
</feature>
<dbReference type="Proteomes" id="UP000598971">
    <property type="component" value="Unassembled WGS sequence"/>
</dbReference>
<sequence>MSYPYQITSLDAYKAAYKKSVENPDEFWADVADNFVWKRKWDKVLEWNFNEPKVEWFKGAQLNITENCLDRHLATKANIPALIWEPNDPDEHHRILTYKDLYNKVCQFGNVLRNNGVKKGDRVCIYMGMIPELAIAVLACARIGAIHSVVFGGFSAQSIADRLYDAQAEYIVTCDGAYRGNKDIPLKSVIDDALIGNRTIKKVIVSTRTRTPVSMLKGRDLWWEEEIKKVETLGMTECVPEVMDAEDPLFILYTSGSTGKPKGVVHACGGYMVWTNYTFVNTFQYTPGDIHFCTADIGWITGHSYIVYAPLSAGGTSLLFEGIPTFPDAGRFWDIIEKFRVNILYTAPTAIRSLMGFGIGPLQGKDLSSLKILGTVGEPINEEAWHWYDEHVGKKKCPIVDTWWQTETGGILISNLAGVTPAKPSWATLPMPGVQCILVDENGKEVTEFEDGVKKGNLCIKAPWPSILRTTYGDHERCKLNYFSTYENYYFTGDGAMQDEEGNFRITGRVDDVLNVSGHRIGTAEVENAINMHAGVVESAVVGYPHDIKGQGIYAYVIYGNMHGDESLTRKDILQTVTRVIGAIAKPDKIQFVTGLPKTRSGKIMRRILRKIAEGETENLGDTSTLLDPLIVDEIKNNRLQ</sequence>
<evidence type="ECO:0000256" key="6">
    <source>
        <dbReference type="NCBIfam" id="TIGR02188"/>
    </source>
</evidence>
<dbReference type="InterPro" id="IPR011904">
    <property type="entry name" value="Ac_CoA_lig"/>
</dbReference>
<dbReference type="GO" id="GO:0003987">
    <property type="term" value="F:acetate-CoA ligase activity"/>
    <property type="evidence" value="ECO:0007669"/>
    <property type="project" value="UniProtKB-UniRule"/>
</dbReference>
<protein>
    <recommendedName>
        <fullName evidence="6">Acetate--CoA ligase</fullName>
        <ecNumber evidence="6">6.2.1.1</ecNumber>
    </recommendedName>
</protein>
<dbReference type="AlphaFoldDB" id="A0A8J8FEE0"/>
<evidence type="ECO:0000256" key="5">
    <source>
        <dbReference type="ARBA" id="ARBA00022990"/>
    </source>
</evidence>
<dbReference type="Gene3D" id="3.40.50.12780">
    <property type="entry name" value="N-terminal domain of ligase-like"/>
    <property type="match status" value="1"/>
</dbReference>
<comment type="caution">
    <text evidence="10">The sequence shown here is derived from an EMBL/GenBank/DDBJ whole genome shotgun (WGS) entry which is preliminary data.</text>
</comment>
<dbReference type="Pfam" id="PF00501">
    <property type="entry name" value="AMP-binding"/>
    <property type="match status" value="1"/>
</dbReference>
<dbReference type="GO" id="GO:0019427">
    <property type="term" value="P:acetyl-CoA biosynthetic process from acetate"/>
    <property type="evidence" value="ECO:0007669"/>
    <property type="project" value="UniProtKB-UniRule"/>
</dbReference>
<gene>
    <name evidence="10" type="primary">acs</name>
    <name evidence="10" type="ORF">GD597_12000</name>
</gene>
<dbReference type="SUPFAM" id="SSF56801">
    <property type="entry name" value="Acetyl-CoA synthetase-like"/>
    <property type="match status" value="1"/>
</dbReference>
<feature type="domain" description="AMP-binding enzyme C-terminal" evidence="8">
    <location>
        <begin position="525"/>
        <end position="603"/>
    </location>
</feature>
<evidence type="ECO:0000259" key="8">
    <source>
        <dbReference type="Pfam" id="PF13193"/>
    </source>
</evidence>
<dbReference type="InterPro" id="IPR020845">
    <property type="entry name" value="AMP-binding_CS"/>
</dbReference>
<dbReference type="FunFam" id="3.40.50.12780:FF:000001">
    <property type="entry name" value="Acetyl-coenzyme A synthetase"/>
    <property type="match status" value="1"/>
</dbReference>
<dbReference type="NCBIfam" id="NF001208">
    <property type="entry name" value="PRK00174.1"/>
    <property type="match status" value="1"/>
</dbReference>
<dbReference type="PROSITE" id="PS00455">
    <property type="entry name" value="AMP_BINDING"/>
    <property type="match status" value="1"/>
</dbReference>
<dbReference type="InterPro" id="IPR032387">
    <property type="entry name" value="ACAS_N"/>
</dbReference>
<dbReference type="RefSeq" id="WP_171608114.1">
    <property type="nucleotide sequence ID" value="NZ_WHPF01000007.1"/>
</dbReference>
<evidence type="ECO:0000256" key="3">
    <source>
        <dbReference type="ARBA" id="ARBA00022741"/>
    </source>
</evidence>
<evidence type="ECO:0000259" key="7">
    <source>
        <dbReference type="Pfam" id="PF00501"/>
    </source>
</evidence>
<evidence type="ECO:0000259" key="9">
    <source>
        <dbReference type="Pfam" id="PF16177"/>
    </source>
</evidence>
<dbReference type="InterPro" id="IPR025110">
    <property type="entry name" value="AMP-bd_C"/>
</dbReference>
<dbReference type="PANTHER" id="PTHR24095:SF14">
    <property type="entry name" value="ACETYL-COENZYME A SYNTHETASE 1"/>
    <property type="match status" value="1"/>
</dbReference>
<evidence type="ECO:0000313" key="10">
    <source>
        <dbReference type="EMBL" id="NNV56185.1"/>
    </source>
</evidence>
<dbReference type="GO" id="GO:0016208">
    <property type="term" value="F:AMP binding"/>
    <property type="evidence" value="ECO:0007669"/>
    <property type="project" value="InterPro"/>
</dbReference>
<feature type="domain" description="AMP-dependent synthetase/ligase" evidence="7">
    <location>
        <begin position="70"/>
        <end position="464"/>
    </location>
</feature>
<keyword evidence="11" id="KW-1185">Reference proteome</keyword>
<evidence type="ECO:0000256" key="2">
    <source>
        <dbReference type="ARBA" id="ARBA00022598"/>
    </source>
</evidence>
<dbReference type="Pfam" id="PF13193">
    <property type="entry name" value="AMP-binding_C"/>
    <property type="match status" value="1"/>
</dbReference>
<dbReference type="EC" id="6.2.1.1" evidence="6"/>
<dbReference type="NCBIfam" id="TIGR02188">
    <property type="entry name" value="Ac_CoA_lig_AcsA"/>
    <property type="match status" value="1"/>
</dbReference>
<proteinExistence type="inferred from homology"/>